<evidence type="ECO:0000313" key="1">
    <source>
        <dbReference type="EMBL" id="OQO10617.1"/>
    </source>
</evidence>
<sequence>MGVKGLFGNERYADFTMQCETRKWKVHKAIICPQSEEGATQCFTFMETTPDVVNAMLTYFYTHDYYDTKVEVLLNARVYGLAEQYLCEPLKDLACKKLASHLDAEWGNAQLVLAVETVYNTEPKGESRLRDCVLAVVRQHIDQLLRDPAMYPDFHATARETPSFLVDVLIGRYSLQTEADAKAPGVARIRCYQRNHHLCAKMNPVPLMLSKSATKQNVLLRCPTGLEGTFDQWKQYL</sequence>
<keyword evidence="2" id="KW-1185">Reference proteome</keyword>
<accession>A0A1V8TGV2</accession>
<dbReference type="STRING" id="1507870.A0A1V8TGV2"/>
<dbReference type="PANTHER" id="PTHR47843">
    <property type="entry name" value="BTB DOMAIN-CONTAINING PROTEIN-RELATED"/>
    <property type="match status" value="1"/>
</dbReference>
<gene>
    <name evidence="1" type="ORF">B0A48_03915</name>
</gene>
<dbReference type="Gene3D" id="3.30.710.10">
    <property type="entry name" value="Potassium Channel Kv1.1, Chain A"/>
    <property type="match status" value="1"/>
</dbReference>
<dbReference type="AlphaFoldDB" id="A0A1V8TGV2"/>
<dbReference type="InParanoid" id="A0A1V8TGV2"/>
<dbReference type="EMBL" id="NAJO01000008">
    <property type="protein sequence ID" value="OQO10617.1"/>
    <property type="molecule type" value="Genomic_DNA"/>
</dbReference>
<dbReference type="Proteomes" id="UP000192596">
    <property type="component" value="Unassembled WGS sequence"/>
</dbReference>
<dbReference type="InterPro" id="IPR011333">
    <property type="entry name" value="SKP1/BTB/POZ_sf"/>
</dbReference>
<proteinExistence type="predicted"/>
<comment type="caution">
    <text evidence="1">The sequence shown here is derived from an EMBL/GenBank/DDBJ whole genome shotgun (WGS) entry which is preliminary data.</text>
</comment>
<protein>
    <submittedName>
        <fullName evidence="1">Uncharacterized protein</fullName>
    </submittedName>
</protein>
<organism evidence="1 2">
    <name type="scientific">Cryoendolithus antarcticus</name>
    <dbReference type="NCBI Taxonomy" id="1507870"/>
    <lineage>
        <taxon>Eukaryota</taxon>
        <taxon>Fungi</taxon>
        <taxon>Dikarya</taxon>
        <taxon>Ascomycota</taxon>
        <taxon>Pezizomycotina</taxon>
        <taxon>Dothideomycetes</taxon>
        <taxon>Dothideomycetidae</taxon>
        <taxon>Cladosporiales</taxon>
        <taxon>Cladosporiaceae</taxon>
        <taxon>Cryoendolithus</taxon>
    </lineage>
</organism>
<dbReference type="PANTHER" id="PTHR47843:SF5">
    <property type="entry name" value="BTB_POZ DOMAIN PROTEIN"/>
    <property type="match status" value="1"/>
</dbReference>
<reference evidence="2" key="1">
    <citation type="submission" date="2017-03" db="EMBL/GenBank/DDBJ databases">
        <title>Genomes of endolithic fungi from Antarctica.</title>
        <authorList>
            <person name="Coleine C."/>
            <person name="Masonjones S."/>
            <person name="Stajich J.E."/>
        </authorList>
    </citation>
    <scope>NUCLEOTIDE SEQUENCE [LARGE SCALE GENOMIC DNA]</scope>
    <source>
        <strain evidence="2">CCFEE 5527</strain>
    </source>
</reference>
<dbReference type="OrthoDB" id="6359816at2759"/>
<evidence type="ECO:0000313" key="2">
    <source>
        <dbReference type="Proteomes" id="UP000192596"/>
    </source>
</evidence>
<dbReference type="SUPFAM" id="SSF54695">
    <property type="entry name" value="POZ domain"/>
    <property type="match status" value="1"/>
</dbReference>
<dbReference type="CDD" id="cd18186">
    <property type="entry name" value="BTB_POZ_ZBTB_KLHL-like"/>
    <property type="match status" value="1"/>
</dbReference>
<name>A0A1V8TGV2_9PEZI</name>